<dbReference type="InterPro" id="IPR005625">
    <property type="entry name" value="PepSY-ass_TM"/>
</dbReference>
<evidence type="ECO:0000256" key="1">
    <source>
        <dbReference type="SAM" id="Phobius"/>
    </source>
</evidence>
<dbReference type="PATRIC" id="fig|419005.5.peg.271"/>
<dbReference type="Pfam" id="PF03929">
    <property type="entry name" value="PepSY_TM"/>
    <property type="match status" value="1"/>
</dbReference>
<protein>
    <submittedName>
        <fullName evidence="2">PepSY domain protein</fullName>
    </submittedName>
</protein>
<proteinExistence type="predicted"/>
<feature type="transmembrane region" description="Helical" evidence="1">
    <location>
        <begin position="446"/>
        <end position="470"/>
    </location>
</feature>
<evidence type="ECO:0000313" key="3">
    <source>
        <dbReference type="Proteomes" id="UP000070531"/>
    </source>
</evidence>
<dbReference type="Proteomes" id="UP000070531">
    <property type="component" value="Unassembled WGS sequence"/>
</dbReference>
<accession>A0A134BLN7</accession>
<dbReference type="AlphaFoldDB" id="A0A134BLN7"/>
<evidence type="ECO:0000313" key="2">
    <source>
        <dbReference type="EMBL" id="KXB80834.1"/>
    </source>
</evidence>
<keyword evidence="1" id="KW-1133">Transmembrane helix</keyword>
<name>A0A134BLN7_9BACT</name>
<sequence>MKKSIWRKWHKWLGLILGFFLIMFCLSGIFLNHSSLIKNYSISRAYLPIEYQYKKWNNGLLRGTKKWGKNIIVYGYSGLWLTDSYGKKYYDFNKGLPVNTDYRSIRGIVETPSHQLFMVSQYDLYTLTKDTVWQKINLPGGGKERLSDITVKGDSLIIVGRSCIYLSIKPYNIYSKIMLAKPTNYDGKASLFVTVRRLHTGGLFGFVGKIIVDFIGIVLIFLTISGIVYWFIIRRHSHGSGISGKKWLRWHNYIGRISIVFTLFVSITGWFLHPPAVIAIASGRVPIIPYSSMDTNNPWKGKLRILRYDRLSGDWLLHTTEGFYTMTSFNVAPKPLSFQPPISVMGINVMEQKKDGTWLIGSFSGMYEWNRKKHTLIDYFTHQPAKPVKGKPFGTHAVSGYSSDFACGDVVVDYKKGCNNLVQPQWMSVLPMSLRSICLEVHTGRIYTFLGLGTILYIFIVGLGCIWCLWSGWKIRENMSKRCKKKSIKE</sequence>
<dbReference type="EMBL" id="LSDL01000015">
    <property type="protein sequence ID" value="KXB80834.1"/>
    <property type="molecule type" value="Genomic_DNA"/>
</dbReference>
<reference evidence="2 3" key="1">
    <citation type="submission" date="2016-01" db="EMBL/GenBank/DDBJ databases">
        <authorList>
            <person name="Oliw E.H."/>
        </authorList>
    </citation>
    <scope>NUCLEOTIDE SEQUENCE [LARGE SCALE GENOMIC DNA]</scope>
    <source>
        <strain evidence="2 3">DNF00307</strain>
    </source>
</reference>
<feature type="transmembrane region" description="Helical" evidence="1">
    <location>
        <begin position="210"/>
        <end position="232"/>
    </location>
</feature>
<keyword evidence="1" id="KW-0472">Membrane</keyword>
<feature type="transmembrane region" description="Helical" evidence="1">
    <location>
        <begin position="253"/>
        <end position="272"/>
    </location>
</feature>
<comment type="caution">
    <text evidence="2">The sequence shown here is derived from an EMBL/GenBank/DDBJ whole genome shotgun (WGS) entry which is preliminary data.</text>
</comment>
<dbReference type="RefSeq" id="WP_060932489.1">
    <property type="nucleotide sequence ID" value="NZ_KQ960481.1"/>
</dbReference>
<feature type="transmembrane region" description="Helical" evidence="1">
    <location>
        <begin position="12"/>
        <end position="31"/>
    </location>
</feature>
<dbReference type="PANTHER" id="PTHR34219">
    <property type="entry name" value="IRON-REGULATED INNER MEMBRANE PROTEIN-RELATED"/>
    <property type="match status" value="1"/>
</dbReference>
<gene>
    <name evidence="2" type="ORF">HMPREF1860_00267</name>
</gene>
<organism evidence="2">
    <name type="scientific">Prevotella amnii</name>
    <dbReference type="NCBI Taxonomy" id="419005"/>
    <lineage>
        <taxon>Bacteria</taxon>
        <taxon>Pseudomonadati</taxon>
        <taxon>Bacteroidota</taxon>
        <taxon>Bacteroidia</taxon>
        <taxon>Bacteroidales</taxon>
        <taxon>Prevotellaceae</taxon>
        <taxon>Prevotella</taxon>
    </lineage>
</organism>
<keyword evidence="1" id="KW-0812">Transmembrane</keyword>
<dbReference type="STRING" id="419005.HMPREF1860_00267"/>